<evidence type="ECO:0000259" key="4">
    <source>
        <dbReference type="Pfam" id="PF01775"/>
    </source>
</evidence>
<proteinExistence type="inferred from homology"/>
<evidence type="ECO:0000256" key="3">
    <source>
        <dbReference type="HAMAP-Rule" id="MF_00273"/>
    </source>
</evidence>
<dbReference type="SUPFAM" id="SSF160374">
    <property type="entry name" value="RplX-like"/>
    <property type="match status" value="1"/>
</dbReference>
<dbReference type="AlphaFoldDB" id="A0A497JGZ2"/>
<gene>
    <name evidence="3" type="primary">rpl18a</name>
    <name evidence="3" type="synonym">rpl20e</name>
    <name evidence="3" type="synonym">rplX</name>
    <name evidence="5" type="ORF">DRO07_00660</name>
</gene>
<dbReference type="InterPro" id="IPR028877">
    <property type="entry name" value="Ribosomal_eL20"/>
</dbReference>
<organism evidence="5 6">
    <name type="scientific">Candidatus Iainarchaeum sp</name>
    <dbReference type="NCBI Taxonomy" id="3101447"/>
    <lineage>
        <taxon>Archaea</taxon>
        <taxon>Candidatus Iainarchaeota</taxon>
        <taxon>Candidatus Iainarchaeia</taxon>
        <taxon>Candidatus Iainarchaeales</taxon>
        <taxon>Candidatus Iainarchaeaceae</taxon>
        <taxon>Candidatus Iainarchaeum</taxon>
    </lineage>
</organism>
<sequence length="60" mass="7193">MKFEFKGKFKICNEWKPFTRIIEAKTESFAKEKLLSLFGSEHGIKRRFIVIDSIRKVEEQ</sequence>
<dbReference type="InterPro" id="IPR023573">
    <property type="entry name" value="Ribosomal_eL20_dom"/>
</dbReference>
<dbReference type="GO" id="GO:0070180">
    <property type="term" value="F:large ribosomal subunit rRNA binding"/>
    <property type="evidence" value="ECO:0007669"/>
    <property type="project" value="UniProtKB-UniRule"/>
</dbReference>
<dbReference type="Gene3D" id="3.10.20.10">
    <property type="match status" value="1"/>
</dbReference>
<dbReference type="HAMAP" id="MF_00273">
    <property type="entry name" value="Ribosomal_eL20"/>
    <property type="match status" value="1"/>
</dbReference>
<dbReference type="EMBL" id="QMWO01000013">
    <property type="protein sequence ID" value="RLG70246.1"/>
    <property type="molecule type" value="Genomic_DNA"/>
</dbReference>
<name>A0A497JGZ2_9ARCH</name>
<keyword evidence="3" id="KW-0699">rRNA-binding</keyword>
<evidence type="ECO:0000313" key="6">
    <source>
        <dbReference type="Proteomes" id="UP000277633"/>
    </source>
</evidence>
<reference evidence="5 6" key="1">
    <citation type="submission" date="2018-06" db="EMBL/GenBank/DDBJ databases">
        <title>Extensive metabolic versatility and redundancy in microbially diverse, dynamic hydrothermal sediments.</title>
        <authorList>
            <person name="Dombrowski N."/>
            <person name="Teske A."/>
            <person name="Baker B.J."/>
        </authorList>
    </citation>
    <scope>NUCLEOTIDE SEQUENCE [LARGE SCALE GENOMIC DNA]</scope>
    <source>
        <strain evidence="5">B9_G13</strain>
    </source>
</reference>
<keyword evidence="1 3" id="KW-0689">Ribosomal protein</keyword>
<dbReference type="NCBIfam" id="NF001981">
    <property type="entry name" value="PRK00773.1-1"/>
    <property type="match status" value="1"/>
</dbReference>
<feature type="domain" description="Large ribosomal subunit protein eL20" evidence="4">
    <location>
        <begin position="2"/>
        <end position="55"/>
    </location>
</feature>
<evidence type="ECO:0000256" key="2">
    <source>
        <dbReference type="ARBA" id="ARBA00023274"/>
    </source>
</evidence>
<accession>A0A497JGZ2</accession>
<comment type="subunit">
    <text evidence="3">Part of the 50S ribosomal subunit. Binds 23S rRNA.</text>
</comment>
<evidence type="ECO:0000313" key="5">
    <source>
        <dbReference type="EMBL" id="RLG70246.1"/>
    </source>
</evidence>
<keyword evidence="3" id="KW-0694">RNA-binding</keyword>
<dbReference type="GO" id="GO:0003735">
    <property type="term" value="F:structural constituent of ribosome"/>
    <property type="evidence" value="ECO:0007669"/>
    <property type="project" value="InterPro"/>
</dbReference>
<dbReference type="GO" id="GO:0005840">
    <property type="term" value="C:ribosome"/>
    <property type="evidence" value="ECO:0007669"/>
    <property type="project" value="UniProtKB-KW"/>
</dbReference>
<protein>
    <recommendedName>
        <fullName evidence="3">Large ribosomal subunit protein eL20</fullName>
    </recommendedName>
</protein>
<keyword evidence="2 3" id="KW-0687">Ribonucleoprotein</keyword>
<dbReference type="GO" id="GO:0006412">
    <property type="term" value="P:translation"/>
    <property type="evidence" value="ECO:0007669"/>
    <property type="project" value="UniProtKB-UniRule"/>
</dbReference>
<dbReference type="Pfam" id="PF01775">
    <property type="entry name" value="Ribosomal_L18A"/>
    <property type="match status" value="1"/>
</dbReference>
<comment type="similarity">
    <text evidence="3">Belongs to the eukaryotic ribosomal protein eL20 family.</text>
</comment>
<evidence type="ECO:0000256" key="1">
    <source>
        <dbReference type="ARBA" id="ARBA00022980"/>
    </source>
</evidence>
<comment type="caution">
    <text evidence="5">The sequence shown here is derived from an EMBL/GenBank/DDBJ whole genome shotgun (WGS) entry which is preliminary data.</text>
</comment>
<dbReference type="Proteomes" id="UP000277633">
    <property type="component" value="Unassembled WGS sequence"/>
</dbReference>
<dbReference type="GO" id="GO:1990904">
    <property type="term" value="C:ribonucleoprotein complex"/>
    <property type="evidence" value="ECO:0007669"/>
    <property type="project" value="UniProtKB-KW"/>
</dbReference>